<feature type="region of interest" description="Disordered" evidence="2">
    <location>
        <begin position="1"/>
        <end position="20"/>
    </location>
</feature>
<dbReference type="EMBL" id="NBXB01000021">
    <property type="protein sequence ID" value="RFA15103.1"/>
    <property type="molecule type" value="Genomic_DNA"/>
</dbReference>
<dbReference type="PROSITE" id="PS50937">
    <property type="entry name" value="HTH_MERR_2"/>
    <property type="match status" value="1"/>
</dbReference>
<evidence type="ECO:0000256" key="1">
    <source>
        <dbReference type="ARBA" id="ARBA00023125"/>
    </source>
</evidence>
<name>A0A3E0W0R0_9MICO</name>
<evidence type="ECO:0000259" key="3">
    <source>
        <dbReference type="PROSITE" id="PS50937"/>
    </source>
</evidence>
<evidence type="ECO:0000256" key="2">
    <source>
        <dbReference type="SAM" id="MobiDB-lite"/>
    </source>
</evidence>
<feature type="domain" description="HTH merR-type" evidence="3">
    <location>
        <begin position="42"/>
        <end position="103"/>
    </location>
</feature>
<comment type="caution">
    <text evidence="4">The sequence shown here is derived from an EMBL/GenBank/DDBJ whole genome shotgun (WGS) entry which is preliminary data.</text>
</comment>
<dbReference type="GO" id="GO:0003677">
    <property type="term" value="F:DNA binding"/>
    <property type="evidence" value="ECO:0007669"/>
    <property type="project" value="UniProtKB-KW"/>
</dbReference>
<dbReference type="Proteomes" id="UP000256541">
    <property type="component" value="Unassembled WGS sequence"/>
</dbReference>
<proteinExistence type="predicted"/>
<sequence length="246" mass="25827">MGASPARTLPGGSNSLPGGASSGGSAARLLSIGQVLSQLSPEFSDISPSKLRFLEERGLVSPARTQSGYRKFSNADVERLRLVLAMQRDCYLPLNVIKQYLHDVDAGLNPPMPGGTTATVPSMLGGARRFSRNDLLSETGATAQLLNDAISASLVTATETYGDGAVGVLKALVELQKVGIEPRHLRGFRAAADREVGLIESALLPIARRNTVSSRAQIAERAAEISGQLEIVRGSLIRAALGTLAP</sequence>
<keyword evidence="1" id="KW-0238">DNA-binding</keyword>
<protein>
    <submittedName>
        <fullName evidence="4">MerR family transcriptional regulator</fullName>
    </submittedName>
</protein>
<dbReference type="SMART" id="SM00422">
    <property type="entry name" value="HTH_MERR"/>
    <property type="match status" value="1"/>
</dbReference>
<accession>A0A3E0W0R0</accession>
<dbReference type="GO" id="GO:0003700">
    <property type="term" value="F:DNA-binding transcription factor activity"/>
    <property type="evidence" value="ECO:0007669"/>
    <property type="project" value="InterPro"/>
</dbReference>
<dbReference type="CDD" id="cd00592">
    <property type="entry name" value="HTH_MerR-like"/>
    <property type="match status" value="1"/>
</dbReference>
<dbReference type="AlphaFoldDB" id="A0A3E0W0R0"/>
<dbReference type="SUPFAM" id="SSF46955">
    <property type="entry name" value="Putative DNA-binding domain"/>
    <property type="match status" value="1"/>
</dbReference>
<dbReference type="PANTHER" id="PTHR30204:SF89">
    <property type="entry name" value="HTH MERR-TYPE DOMAIN-CONTAINING PROTEIN"/>
    <property type="match status" value="1"/>
</dbReference>
<dbReference type="InterPro" id="IPR047057">
    <property type="entry name" value="MerR_fam"/>
</dbReference>
<dbReference type="PANTHER" id="PTHR30204">
    <property type="entry name" value="REDOX-CYCLING DRUG-SENSING TRANSCRIPTIONAL ACTIVATOR SOXR"/>
    <property type="match status" value="1"/>
</dbReference>
<evidence type="ECO:0000313" key="5">
    <source>
        <dbReference type="Proteomes" id="UP000256541"/>
    </source>
</evidence>
<organism evidence="4 5">
    <name type="scientific">Subtercola boreus</name>
    <dbReference type="NCBI Taxonomy" id="120213"/>
    <lineage>
        <taxon>Bacteria</taxon>
        <taxon>Bacillati</taxon>
        <taxon>Actinomycetota</taxon>
        <taxon>Actinomycetes</taxon>
        <taxon>Micrococcales</taxon>
        <taxon>Microbacteriaceae</taxon>
        <taxon>Subtercola</taxon>
    </lineage>
</organism>
<gene>
    <name evidence="4" type="ORF">B7R22_07165</name>
</gene>
<feature type="compositionally biased region" description="Low complexity" evidence="2">
    <location>
        <begin position="9"/>
        <end position="20"/>
    </location>
</feature>
<reference evidence="4 5" key="1">
    <citation type="submission" date="2017-04" db="EMBL/GenBank/DDBJ databases">
        <title>Comparative genome analysis of Subtercola boreus.</title>
        <authorList>
            <person name="Cho Y.-J."/>
            <person name="Cho A."/>
            <person name="Kim O.-S."/>
            <person name="Lee J.-I."/>
        </authorList>
    </citation>
    <scope>NUCLEOTIDE SEQUENCE [LARGE SCALE GENOMIC DNA]</scope>
    <source>
        <strain evidence="4 5">P27479</strain>
    </source>
</reference>
<evidence type="ECO:0000313" key="4">
    <source>
        <dbReference type="EMBL" id="RFA15103.1"/>
    </source>
</evidence>
<dbReference type="InterPro" id="IPR009061">
    <property type="entry name" value="DNA-bd_dom_put_sf"/>
</dbReference>
<dbReference type="InterPro" id="IPR000551">
    <property type="entry name" value="MerR-type_HTH_dom"/>
</dbReference>
<dbReference type="Pfam" id="PF13411">
    <property type="entry name" value="MerR_1"/>
    <property type="match status" value="1"/>
</dbReference>
<dbReference type="Gene3D" id="1.10.1660.10">
    <property type="match status" value="1"/>
</dbReference>